<proteinExistence type="predicted"/>
<evidence type="ECO:0000313" key="2">
    <source>
        <dbReference type="Proteomes" id="UP000030321"/>
    </source>
</evidence>
<protein>
    <submittedName>
        <fullName evidence="1">Uncharacterized protein</fullName>
    </submittedName>
</protein>
<gene>
    <name evidence="1" type="ORF">N44_01152</name>
</gene>
<accession>A0A0A1VSL1</accession>
<name>A0A0A1VSL1_MICAE</name>
<comment type="caution">
    <text evidence="1">The sequence shown here is derived from an EMBL/GenBank/DDBJ whole genome shotgun (WGS) entry which is preliminary data.</text>
</comment>
<evidence type="ECO:0000313" key="1">
    <source>
        <dbReference type="EMBL" id="GAL92594.1"/>
    </source>
</evidence>
<reference evidence="2" key="1">
    <citation type="journal article" date="2015" name="Genome">
        <title>Whole Genome Sequence of the Non-Microcystin-Producing Microcystis aeruginosa Strain NIES-44.</title>
        <authorList>
            <person name="Okano K."/>
            <person name="Miyata N."/>
            <person name="Ozaki Y."/>
        </authorList>
    </citation>
    <scope>NUCLEOTIDE SEQUENCE [LARGE SCALE GENOMIC DNA]</scope>
    <source>
        <strain evidence="2">NIES-44</strain>
    </source>
</reference>
<dbReference type="AlphaFoldDB" id="A0A0A1VSL1"/>
<organism evidence="1 2">
    <name type="scientific">Microcystis aeruginosa NIES-44</name>
    <dbReference type="NCBI Taxonomy" id="449439"/>
    <lineage>
        <taxon>Bacteria</taxon>
        <taxon>Bacillati</taxon>
        <taxon>Cyanobacteriota</taxon>
        <taxon>Cyanophyceae</taxon>
        <taxon>Oscillatoriophycideae</taxon>
        <taxon>Chroococcales</taxon>
        <taxon>Microcystaceae</taxon>
        <taxon>Microcystis</taxon>
    </lineage>
</organism>
<dbReference type="EMBL" id="BBPA01000022">
    <property type="protein sequence ID" value="GAL92594.1"/>
    <property type="molecule type" value="Genomic_DNA"/>
</dbReference>
<sequence length="38" mass="4643">MDIYKKFFKLELVYLSNFHQKAWVYLSSVGNYVQEKLL</sequence>
<dbReference type="Proteomes" id="UP000030321">
    <property type="component" value="Unassembled WGS sequence"/>
</dbReference>